<keyword evidence="1" id="KW-1133">Transmembrane helix</keyword>
<keyword evidence="3" id="KW-1185">Reference proteome</keyword>
<feature type="transmembrane region" description="Helical" evidence="1">
    <location>
        <begin position="160"/>
        <end position="178"/>
    </location>
</feature>
<keyword evidence="1" id="KW-0812">Transmembrane</keyword>
<gene>
    <name evidence="2" type="ORF">RFM52_12530</name>
</gene>
<keyword evidence="1" id="KW-0472">Membrane</keyword>
<feature type="transmembrane region" description="Helical" evidence="1">
    <location>
        <begin position="229"/>
        <end position="250"/>
    </location>
</feature>
<evidence type="ECO:0000256" key="1">
    <source>
        <dbReference type="SAM" id="Phobius"/>
    </source>
</evidence>
<name>A0ABU4YGH3_9HYPH</name>
<protein>
    <recommendedName>
        <fullName evidence="4">Quinol:cytochrome C oxidoreductase</fullName>
    </recommendedName>
</protein>
<feature type="transmembrane region" description="Helical" evidence="1">
    <location>
        <begin position="336"/>
        <end position="354"/>
    </location>
</feature>
<dbReference type="PANTHER" id="PTHR43044:SF1">
    <property type="entry name" value="QUINOL:CYTOCHROME C OXIDOREDUCTASE QUINONE-BINDING SUBUNIT 2"/>
    <property type="match status" value="1"/>
</dbReference>
<sequence length="370" mass="40342">MSRLEQGFAAVGITGLVPCVLGASLDVKAMLGAWLAAALFALSLPLGALTILMVHGLTGGRWGEAVRQPLQAMTATLPFGLVLLLPVLMRLDLILPWAGADPATLSEKVREKLAYLNVPFFMLRFAVCAAIWLVLTWVVLRPTSEGSGKAGSGRKYALSLILHALAVSVFAIDWMLSIEPEFTSTIYALCEASAEVAGAFALAILVLAARKAVEVIPGGEEDAALGEDLANMQLGFVLTWIYLVFMQWVVVWGGDLPDEIQWYIVRATGGWWYLLWLLIALQVAAFAGSLSRPLKRSHDGLVWLAGVTLAGHFADVFWRVRPPLFSGGLLGLWRDAAAWIGVGGLWLVLFLFLLRRPDRITWWKREVAHG</sequence>
<feature type="transmembrane region" description="Helical" evidence="1">
    <location>
        <begin position="32"/>
        <end position="54"/>
    </location>
</feature>
<feature type="transmembrane region" description="Helical" evidence="1">
    <location>
        <begin position="184"/>
        <end position="208"/>
    </location>
</feature>
<evidence type="ECO:0000313" key="3">
    <source>
        <dbReference type="Proteomes" id="UP001280156"/>
    </source>
</evidence>
<comment type="caution">
    <text evidence="2">The sequence shown here is derived from an EMBL/GenBank/DDBJ whole genome shotgun (WGS) entry which is preliminary data.</text>
</comment>
<feature type="transmembrane region" description="Helical" evidence="1">
    <location>
        <begin position="300"/>
        <end position="320"/>
    </location>
</feature>
<evidence type="ECO:0000313" key="2">
    <source>
        <dbReference type="EMBL" id="MDX8486025.1"/>
    </source>
</evidence>
<organism evidence="2 3">
    <name type="scientific">Mesorhizobium humile</name>
    <dbReference type="NCBI Taxonomy" id="3072313"/>
    <lineage>
        <taxon>Bacteria</taxon>
        <taxon>Pseudomonadati</taxon>
        <taxon>Pseudomonadota</taxon>
        <taxon>Alphaproteobacteria</taxon>
        <taxon>Hyphomicrobiales</taxon>
        <taxon>Phyllobacteriaceae</taxon>
        <taxon>Mesorhizobium</taxon>
    </lineage>
</organism>
<dbReference type="RefSeq" id="WP_320293639.1">
    <property type="nucleotide sequence ID" value="NZ_JAVIIU010000001.1"/>
</dbReference>
<reference evidence="2 3" key="1">
    <citation type="submission" date="2023-08" db="EMBL/GenBank/DDBJ databases">
        <title>Implementing the SeqCode for naming new Mesorhizobium species isolated from Vachellia karroo root nodules.</title>
        <authorList>
            <person name="Van Lill M."/>
        </authorList>
    </citation>
    <scope>NUCLEOTIDE SEQUENCE [LARGE SCALE GENOMIC DNA]</scope>
    <source>
        <strain evidence="2 3">VK2B</strain>
    </source>
</reference>
<evidence type="ECO:0008006" key="4">
    <source>
        <dbReference type="Google" id="ProtNLM"/>
    </source>
</evidence>
<dbReference type="PANTHER" id="PTHR43044">
    <property type="match status" value="1"/>
</dbReference>
<accession>A0ABU4YGH3</accession>
<dbReference type="EMBL" id="JAVIIV010000006">
    <property type="protein sequence ID" value="MDX8486025.1"/>
    <property type="molecule type" value="Genomic_DNA"/>
</dbReference>
<feature type="transmembrane region" description="Helical" evidence="1">
    <location>
        <begin position="270"/>
        <end position="288"/>
    </location>
</feature>
<feature type="transmembrane region" description="Helical" evidence="1">
    <location>
        <begin position="75"/>
        <end position="98"/>
    </location>
</feature>
<feature type="transmembrane region" description="Helical" evidence="1">
    <location>
        <begin position="118"/>
        <end position="140"/>
    </location>
</feature>
<proteinExistence type="predicted"/>
<dbReference type="Proteomes" id="UP001280156">
    <property type="component" value="Unassembled WGS sequence"/>
</dbReference>